<sequence length="274" mass="30917">MAFLISFVFQIRCNRLRWVDSRRGSLVRLTGRDEDDVAAFRTGLEVNELEIMPFSNQILEKILRAFGALIALACGRFLASDRSTTPELILIFLLAALIFGVSSTSNESENSARGSGSLPRLESESSSESLNTFRNLIAAENEAEIYRRIRFLENGAYYNLPPQNTPGDYAALVRENFNSAINVAHFRSIFDREYFELQRKHHFLEDKLQPVGDPRHAFQRNLLEGVFAFLQDLAERGKHSSALSELLGWDSPSFPIWDSSIRAPTLRPLSKSAG</sequence>
<gene>
    <name evidence="1" type="ORF">HAX54_029612</name>
</gene>
<accession>A0ABS8V779</accession>
<evidence type="ECO:0000313" key="2">
    <source>
        <dbReference type="Proteomes" id="UP000823775"/>
    </source>
</evidence>
<organism evidence="1 2">
    <name type="scientific">Datura stramonium</name>
    <name type="common">Jimsonweed</name>
    <name type="synonym">Common thornapple</name>
    <dbReference type="NCBI Taxonomy" id="4076"/>
    <lineage>
        <taxon>Eukaryota</taxon>
        <taxon>Viridiplantae</taxon>
        <taxon>Streptophyta</taxon>
        <taxon>Embryophyta</taxon>
        <taxon>Tracheophyta</taxon>
        <taxon>Spermatophyta</taxon>
        <taxon>Magnoliopsida</taxon>
        <taxon>eudicotyledons</taxon>
        <taxon>Gunneridae</taxon>
        <taxon>Pentapetalae</taxon>
        <taxon>asterids</taxon>
        <taxon>lamiids</taxon>
        <taxon>Solanales</taxon>
        <taxon>Solanaceae</taxon>
        <taxon>Solanoideae</taxon>
        <taxon>Datureae</taxon>
        <taxon>Datura</taxon>
    </lineage>
</organism>
<keyword evidence="2" id="KW-1185">Reference proteome</keyword>
<name>A0ABS8V779_DATST</name>
<dbReference type="Proteomes" id="UP000823775">
    <property type="component" value="Unassembled WGS sequence"/>
</dbReference>
<proteinExistence type="predicted"/>
<dbReference type="EMBL" id="JACEIK010003686">
    <property type="protein sequence ID" value="MCD9642704.1"/>
    <property type="molecule type" value="Genomic_DNA"/>
</dbReference>
<protein>
    <submittedName>
        <fullName evidence="1">Uncharacterized protein</fullName>
    </submittedName>
</protein>
<reference evidence="1 2" key="1">
    <citation type="journal article" date="2021" name="BMC Genomics">
        <title>Datura genome reveals duplications of psychoactive alkaloid biosynthetic genes and high mutation rate following tissue culture.</title>
        <authorList>
            <person name="Rajewski A."/>
            <person name="Carter-House D."/>
            <person name="Stajich J."/>
            <person name="Litt A."/>
        </authorList>
    </citation>
    <scope>NUCLEOTIDE SEQUENCE [LARGE SCALE GENOMIC DNA]</scope>
    <source>
        <strain evidence="1">AR-01</strain>
    </source>
</reference>
<comment type="caution">
    <text evidence="1">The sequence shown here is derived from an EMBL/GenBank/DDBJ whole genome shotgun (WGS) entry which is preliminary data.</text>
</comment>
<evidence type="ECO:0000313" key="1">
    <source>
        <dbReference type="EMBL" id="MCD9642704.1"/>
    </source>
</evidence>